<dbReference type="PROSITE" id="PS51722">
    <property type="entry name" value="G_TR_2"/>
    <property type="match status" value="1"/>
</dbReference>
<dbReference type="FunFam" id="3.40.50.10050:FF:000001">
    <property type="entry name" value="Translation initiation factor IF-2"/>
    <property type="match status" value="1"/>
</dbReference>
<protein>
    <recommendedName>
        <fullName evidence="3 9">Translation initiation factor IF-2</fullName>
    </recommendedName>
</protein>
<feature type="region of interest" description="Disordered" evidence="12">
    <location>
        <begin position="97"/>
        <end position="280"/>
    </location>
</feature>
<dbReference type="InterPro" id="IPR009061">
    <property type="entry name" value="DNA-bd_dom_put_sf"/>
</dbReference>
<dbReference type="Pfam" id="PF08364">
    <property type="entry name" value="IF2_assoc"/>
    <property type="match status" value="1"/>
</dbReference>
<gene>
    <name evidence="9" type="primary">infB</name>
    <name evidence="14" type="ORF">SAMN05216526_0508</name>
</gene>
<dbReference type="SUPFAM" id="SSF52156">
    <property type="entry name" value="Initiation factor IF2/eIF5b, domain 3"/>
    <property type="match status" value="1"/>
</dbReference>
<dbReference type="STRING" id="233100.SAMN05216526_0508"/>
<feature type="compositionally biased region" description="Low complexity" evidence="12">
    <location>
        <begin position="199"/>
        <end position="216"/>
    </location>
</feature>
<dbReference type="GO" id="GO:0005525">
    <property type="term" value="F:GTP binding"/>
    <property type="evidence" value="ECO:0007669"/>
    <property type="project" value="UniProtKB-KW"/>
</dbReference>
<feature type="binding site" evidence="9">
    <location>
        <begin position="424"/>
        <end position="428"/>
    </location>
    <ligand>
        <name>GTP</name>
        <dbReference type="ChEBI" id="CHEBI:37565"/>
    </ligand>
</feature>
<dbReference type="GO" id="GO:0003924">
    <property type="term" value="F:GTPase activity"/>
    <property type="evidence" value="ECO:0007669"/>
    <property type="project" value="UniProtKB-UniRule"/>
</dbReference>
<dbReference type="InterPro" id="IPR036925">
    <property type="entry name" value="TIF_IF2_dom3_sf"/>
</dbReference>
<dbReference type="Gene3D" id="2.40.30.10">
    <property type="entry name" value="Translation factors"/>
    <property type="match status" value="2"/>
</dbReference>
<dbReference type="FunFam" id="2.40.30.10:FF:000008">
    <property type="entry name" value="Translation initiation factor IF-2"/>
    <property type="match status" value="1"/>
</dbReference>
<comment type="function">
    <text evidence="9 10">One of the essential components for the initiation of protein synthesis. Protects formylmethionyl-tRNA from spontaneous hydrolysis and promotes its binding to the 30S ribosomal subunits. Also involved in the hydrolysis of GTP during the formation of the 70S ribosomal complex.</text>
</comment>
<feature type="domain" description="Tr-type G" evidence="13">
    <location>
        <begin position="368"/>
        <end position="538"/>
    </location>
</feature>
<dbReference type="PANTHER" id="PTHR43381:SF5">
    <property type="entry name" value="TR-TYPE G DOMAIN-CONTAINING PROTEIN"/>
    <property type="match status" value="1"/>
</dbReference>
<dbReference type="InterPro" id="IPR000178">
    <property type="entry name" value="TF_IF2_bacterial-like"/>
</dbReference>
<dbReference type="SUPFAM" id="SSF50447">
    <property type="entry name" value="Translation proteins"/>
    <property type="match status" value="2"/>
</dbReference>
<name>A0A1R3VNJ7_9GAMM</name>
<organism evidence="14 15">
    <name type="scientific">Ectothiorhodosinus mongolicus</name>
    <dbReference type="NCBI Taxonomy" id="233100"/>
    <lineage>
        <taxon>Bacteria</taxon>
        <taxon>Pseudomonadati</taxon>
        <taxon>Pseudomonadota</taxon>
        <taxon>Gammaproteobacteria</taxon>
        <taxon>Chromatiales</taxon>
        <taxon>Ectothiorhodospiraceae</taxon>
        <taxon>Ectothiorhodosinus</taxon>
    </lineage>
</organism>
<dbReference type="SUPFAM" id="SSF52540">
    <property type="entry name" value="P-loop containing nucleoside triphosphate hydrolases"/>
    <property type="match status" value="1"/>
</dbReference>
<evidence type="ECO:0000256" key="7">
    <source>
        <dbReference type="ARBA" id="ARBA00022917"/>
    </source>
</evidence>
<evidence type="ECO:0000256" key="4">
    <source>
        <dbReference type="ARBA" id="ARBA00022490"/>
    </source>
</evidence>
<dbReference type="InterPro" id="IPR000795">
    <property type="entry name" value="T_Tr_GTP-bd_dom"/>
</dbReference>
<evidence type="ECO:0000256" key="6">
    <source>
        <dbReference type="ARBA" id="ARBA00022741"/>
    </source>
</evidence>
<dbReference type="Gene3D" id="3.30.56.50">
    <property type="entry name" value="Putative DNA-binding domain, N-terminal subdomain of bacterial translation initiation factor IF2"/>
    <property type="match status" value="1"/>
</dbReference>
<dbReference type="InterPro" id="IPR005225">
    <property type="entry name" value="Small_GTP-bd"/>
</dbReference>
<comment type="caution">
    <text evidence="9">Lacks conserved residue(s) required for the propagation of feature annotation.</text>
</comment>
<keyword evidence="4 9" id="KW-0963">Cytoplasm</keyword>
<dbReference type="Pfam" id="PF00009">
    <property type="entry name" value="GTP_EFTU"/>
    <property type="match status" value="1"/>
</dbReference>
<evidence type="ECO:0000256" key="12">
    <source>
        <dbReference type="SAM" id="MobiDB-lite"/>
    </source>
</evidence>
<dbReference type="GO" id="GO:0003743">
    <property type="term" value="F:translation initiation factor activity"/>
    <property type="evidence" value="ECO:0007669"/>
    <property type="project" value="UniProtKB-UniRule"/>
</dbReference>
<dbReference type="NCBIfam" id="TIGR00231">
    <property type="entry name" value="small_GTP"/>
    <property type="match status" value="1"/>
</dbReference>
<dbReference type="InterPro" id="IPR009000">
    <property type="entry name" value="Transl_B-barrel_sf"/>
</dbReference>
<dbReference type="InterPro" id="IPR027417">
    <property type="entry name" value="P-loop_NTPase"/>
</dbReference>
<keyword evidence="6 9" id="KW-0547">Nucleotide-binding</keyword>
<accession>A0A1R3VNJ7</accession>
<comment type="similarity">
    <text evidence="2 9 10">Belongs to the TRAFAC class translation factor GTPase superfamily. Classic translation factor GTPase family. IF-2 subfamily.</text>
</comment>
<feature type="region of interest" description="Disordered" evidence="12">
    <location>
        <begin position="51"/>
        <end position="81"/>
    </location>
</feature>
<dbReference type="Pfam" id="PF04760">
    <property type="entry name" value="IF2_N"/>
    <property type="match status" value="2"/>
</dbReference>
<dbReference type="EMBL" id="FTPK01000001">
    <property type="protein sequence ID" value="SIT66193.1"/>
    <property type="molecule type" value="Genomic_DNA"/>
</dbReference>
<dbReference type="InterPro" id="IPR006847">
    <property type="entry name" value="IF2_N"/>
</dbReference>
<dbReference type="CDD" id="cd01887">
    <property type="entry name" value="IF2_eIF5B"/>
    <property type="match status" value="1"/>
</dbReference>
<dbReference type="CDD" id="cd03702">
    <property type="entry name" value="IF2_mtIF2_II"/>
    <property type="match status" value="1"/>
</dbReference>
<dbReference type="RefSeq" id="WP_076754641.1">
    <property type="nucleotide sequence ID" value="NZ_CP023018.1"/>
</dbReference>
<dbReference type="Gene3D" id="3.40.50.10050">
    <property type="entry name" value="Translation initiation factor IF- 2, domain 3"/>
    <property type="match status" value="1"/>
</dbReference>
<dbReference type="AlphaFoldDB" id="A0A1R3VNJ7"/>
<dbReference type="FunFam" id="3.40.50.300:FF:000019">
    <property type="entry name" value="Translation initiation factor IF-2"/>
    <property type="match status" value="1"/>
</dbReference>
<dbReference type="InterPro" id="IPR013575">
    <property type="entry name" value="IF2_assoc_dom_bac"/>
</dbReference>
<evidence type="ECO:0000313" key="14">
    <source>
        <dbReference type="EMBL" id="SIT66193.1"/>
    </source>
</evidence>
<dbReference type="InterPro" id="IPR015760">
    <property type="entry name" value="TIF_IF2"/>
</dbReference>
<evidence type="ECO:0000256" key="8">
    <source>
        <dbReference type="ARBA" id="ARBA00023134"/>
    </source>
</evidence>
<evidence type="ECO:0000313" key="15">
    <source>
        <dbReference type="Proteomes" id="UP000223759"/>
    </source>
</evidence>
<keyword evidence="8 9" id="KW-0342">GTP-binding</keyword>
<dbReference type="GO" id="GO:0005829">
    <property type="term" value="C:cytosol"/>
    <property type="evidence" value="ECO:0007669"/>
    <property type="project" value="TreeGrafter"/>
</dbReference>
<dbReference type="PANTHER" id="PTHR43381">
    <property type="entry name" value="TRANSLATION INITIATION FACTOR IF-2-RELATED"/>
    <property type="match status" value="1"/>
</dbReference>
<dbReference type="FunFam" id="2.40.30.10:FF:000007">
    <property type="entry name" value="Translation initiation factor IF-2"/>
    <property type="match status" value="1"/>
</dbReference>
<dbReference type="InterPro" id="IPR023115">
    <property type="entry name" value="TIF_IF2_dom3"/>
</dbReference>
<dbReference type="Pfam" id="PF11987">
    <property type="entry name" value="IF-2"/>
    <property type="match status" value="1"/>
</dbReference>
<feature type="compositionally biased region" description="Basic and acidic residues" evidence="12">
    <location>
        <begin position="180"/>
        <end position="191"/>
    </location>
</feature>
<dbReference type="InterPro" id="IPR053905">
    <property type="entry name" value="EF-G-like_DII"/>
</dbReference>
<evidence type="ECO:0000256" key="9">
    <source>
        <dbReference type="HAMAP-Rule" id="MF_00100"/>
    </source>
</evidence>
<dbReference type="InterPro" id="IPR044145">
    <property type="entry name" value="IF2_II"/>
</dbReference>
<dbReference type="Pfam" id="PF03144">
    <property type="entry name" value="GTP_EFTU_D2"/>
    <property type="match status" value="1"/>
</dbReference>
<feature type="binding site" evidence="9">
    <location>
        <begin position="478"/>
        <end position="481"/>
    </location>
    <ligand>
        <name>GTP</name>
        <dbReference type="ChEBI" id="CHEBI:37565"/>
    </ligand>
</feature>
<dbReference type="Gene3D" id="3.40.50.300">
    <property type="entry name" value="P-loop containing nucleotide triphosphate hydrolases"/>
    <property type="match status" value="1"/>
</dbReference>
<dbReference type="PROSITE" id="PS01176">
    <property type="entry name" value="IF2"/>
    <property type="match status" value="1"/>
</dbReference>
<proteinExistence type="inferred from homology"/>
<evidence type="ECO:0000256" key="2">
    <source>
        <dbReference type="ARBA" id="ARBA00007733"/>
    </source>
</evidence>
<dbReference type="SUPFAM" id="SSF46955">
    <property type="entry name" value="Putative DNA-binding domain"/>
    <property type="match status" value="1"/>
</dbReference>
<dbReference type="CDD" id="cd03692">
    <property type="entry name" value="mtIF2_IVc"/>
    <property type="match status" value="1"/>
</dbReference>
<keyword evidence="15" id="KW-1185">Reference proteome</keyword>
<feature type="compositionally biased region" description="Basic and acidic residues" evidence="12">
    <location>
        <begin position="236"/>
        <end position="255"/>
    </location>
</feature>
<dbReference type="Pfam" id="PF22042">
    <property type="entry name" value="EF-G_D2"/>
    <property type="match status" value="1"/>
</dbReference>
<evidence type="ECO:0000259" key="13">
    <source>
        <dbReference type="PROSITE" id="PS51722"/>
    </source>
</evidence>
<evidence type="ECO:0000256" key="1">
    <source>
        <dbReference type="ARBA" id="ARBA00004496"/>
    </source>
</evidence>
<dbReference type="Proteomes" id="UP000223759">
    <property type="component" value="Unassembled WGS sequence"/>
</dbReference>
<reference evidence="14 15" key="1">
    <citation type="submission" date="2017-01" db="EMBL/GenBank/DDBJ databases">
        <authorList>
            <person name="Mah S.A."/>
            <person name="Swanson W.J."/>
            <person name="Moy G.W."/>
            <person name="Vacquier V.D."/>
        </authorList>
    </citation>
    <scope>NUCLEOTIDE SEQUENCE [LARGE SCALE GENOMIC DNA]</scope>
    <source>
        <strain evidence="14 15">M9</strain>
    </source>
</reference>
<comment type="subcellular location">
    <subcellularLocation>
        <location evidence="1 9 11">Cytoplasm</location>
    </subcellularLocation>
</comment>
<sequence length="869" mass="93418">MTEVTVRQLSETVGTPVERLLEQLAEAGIPVADADQMVTEEQKLQLLDHLRKSQGANNAGSSGRRITLKRRSTTELKVSGAQGRAKTVSVEVRKRRTYVKSEEASEAQEPAVEAEAIPSAPVKPEPSPEVPAVEASQPEAVEPAAPEEQPSAESEGLDLEAAQKAAEAEVHSMMIAQAEEEARREADRQSQEAEEEAARLAAEAAQKQVAPAVPEALTPPPAPAEPGRGKRRKGKDSKEDSGRSRREELHVASDKRGRRGKGKMARFASPSMPSKHGFERPTAPVVREVKIPETLTVGELAQKMAIKAPEVIKVLMGLGVMATINQSIDQDTATLVVEEMGHVALPMEATEVEEELIIEQEEQGELLSRPPVVTVMGHVDHGKTSLLDRIRRARVASGEAGGITQHIGAYHVPFKGHSGITFLDTPGHAAFTAMRARGAKVTDIVILVVAADDGVMPQTLEAVQHAQAGEVPMVVAVNKIDKPEADADRVKNELSQHNVIPEDWGGDTQFVHVSAMSGEGIETLLESVQLQAELMELKAASEGNARGVVIESKLDKGRGPVATVLVQSGTLNRGDVLLSGQEFGRVRAMFDETGKSVKSAGPSMPVEVLGLSGVPNAGDDVMVLADERKAREVALFRQGKFRETKLATQQAAKLENLFTQMQDGAASTVNILLKTDVQGSAEALRDALEKLSTDEVKVKIISTGVGGITESDVNLALASTAIIIGFNVRADSGARKAAADQEVDLRYYSVIYEAIDDVKQALSGLLSPEMREEIIGLAQVRDVFKSSQFGAVAGCLVIEGSVKRGNPIRVLRDNVVIYEGELESLRRFKDDVNEVKPGTECGIAVKNYNDVKPGDQIEVYHRIEVARSL</sequence>
<evidence type="ECO:0000256" key="3">
    <source>
        <dbReference type="ARBA" id="ARBA00020675"/>
    </source>
</evidence>
<evidence type="ECO:0000256" key="10">
    <source>
        <dbReference type="RuleBase" id="RU000644"/>
    </source>
</evidence>
<dbReference type="NCBIfam" id="TIGR00487">
    <property type="entry name" value="IF-2"/>
    <property type="match status" value="1"/>
</dbReference>
<feature type="compositionally biased region" description="Low complexity" evidence="12">
    <location>
        <begin position="130"/>
        <end position="154"/>
    </location>
</feature>
<evidence type="ECO:0000256" key="11">
    <source>
        <dbReference type="RuleBase" id="RU000645"/>
    </source>
</evidence>
<keyword evidence="5 9" id="KW-0396">Initiation factor</keyword>
<feature type="binding site" evidence="9">
    <location>
        <begin position="377"/>
        <end position="384"/>
    </location>
    <ligand>
        <name>GTP</name>
        <dbReference type="ChEBI" id="CHEBI:37565"/>
    </ligand>
</feature>
<dbReference type="HAMAP" id="MF_00100_B">
    <property type="entry name" value="IF_2_B"/>
    <property type="match status" value="1"/>
</dbReference>
<dbReference type="InterPro" id="IPR004161">
    <property type="entry name" value="EFTu-like_2"/>
</dbReference>
<evidence type="ECO:0000256" key="5">
    <source>
        <dbReference type="ARBA" id="ARBA00022540"/>
    </source>
</evidence>
<keyword evidence="7 9" id="KW-0648">Protein biosynthesis</keyword>
<dbReference type="OrthoDB" id="9811804at2"/>